<protein>
    <submittedName>
        <fullName evidence="1">Uncharacterized protein</fullName>
    </submittedName>
</protein>
<evidence type="ECO:0000313" key="2">
    <source>
        <dbReference type="Proteomes" id="UP001162131"/>
    </source>
</evidence>
<comment type="caution">
    <text evidence="1">The sequence shown here is derived from an EMBL/GenBank/DDBJ whole genome shotgun (WGS) entry which is preliminary data.</text>
</comment>
<proteinExistence type="predicted"/>
<reference evidence="1" key="1">
    <citation type="submission" date="2021-09" db="EMBL/GenBank/DDBJ databases">
        <authorList>
            <consortium name="AG Swart"/>
            <person name="Singh M."/>
            <person name="Singh A."/>
            <person name="Seah K."/>
            <person name="Emmerich C."/>
        </authorList>
    </citation>
    <scope>NUCLEOTIDE SEQUENCE</scope>
    <source>
        <strain evidence="1">ATCC30299</strain>
    </source>
</reference>
<dbReference type="Proteomes" id="UP001162131">
    <property type="component" value="Unassembled WGS sequence"/>
</dbReference>
<accession>A0AAU9IT49</accession>
<evidence type="ECO:0000313" key="1">
    <source>
        <dbReference type="EMBL" id="CAG9314385.1"/>
    </source>
</evidence>
<dbReference type="AlphaFoldDB" id="A0AAU9IT49"/>
<gene>
    <name evidence="1" type="ORF">BSTOLATCC_MIC11392</name>
</gene>
<keyword evidence="2" id="KW-1185">Reference proteome</keyword>
<dbReference type="EMBL" id="CAJZBQ010000012">
    <property type="protein sequence ID" value="CAG9314385.1"/>
    <property type="molecule type" value="Genomic_DNA"/>
</dbReference>
<sequence length="169" mass="19375">MNLNLKMIDLTTEQLSLFLPQIVIDDALEGKNLDLTPSYRSTTSLYSYSSPEQSSKSPFTPSPQIAPLESRLHSYLFKKQHHEDSISLKLASLFEDLNLEKEVEKEVAGCSHKVKLCDEINEDFFDEVLKKINLFVNKQKKLSAYAQSFCPLDFNKENIPPQSMHYKLS</sequence>
<name>A0AAU9IT49_9CILI</name>
<organism evidence="1 2">
    <name type="scientific">Blepharisma stoltei</name>
    <dbReference type="NCBI Taxonomy" id="1481888"/>
    <lineage>
        <taxon>Eukaryota</taxon>
        <taxon>Sar</taxon>
        <taxon>Alveolata</taxon>
        <taxon>Ciliophora</taxon>
        <taxon>Postciliodesmatophora</taxon>
        <taxon>Heterotrichea</taxon>
        <taxon>Heterotrichida</taxon>
        <taxon>Blepharismidae</taxon>
        <taxon>Blepharisma</taxon>
    </lineage>
</organism>